<comment type="caution">
    <text evidence="10">The sequence shown here is derived from an EMBL/GenBank/DDBJ whole genome shotgun (WGS) entry which is preliminary data.</text>
</comment>
<dbReference type="InterPro" id="IPR042089">
    <property type="entry name" value="Peptidase_M13_dom_2"/>
</dbReference>
<evidence type="ECO:0000256" key="1">
    <source>
        <dbReference type="ARBA" id="ARBA00001947"/>
    </source>
</evidence>
<comment type="cofactor">
    <cofactor evidence="1">
        <name>Zn(2+)</name>
        <dbReference type="ChEBI" id="CHEBI:29105"/>
    </cofactor>
</comment>
<dbReference type="Pfam" id="PF01431">
    <property type="entry name" value="Peptidase_M13"/>
    <property type="match status" value="1"/>
</dbReference>
<evidence type="ECO:0000259" key="9">
    <source>
        <dbReference type="Pfam" id="PF05649"/>
    </source>
</evidence>
<evidence type="ECO:0000256" key="7">
    <source>
        <dbReference type="ARBA" id="ARBA00023049"/>
    </source>
</evidence>
<evidence type="ECO:0000256" key="2">
    <source>
        <dbReference type="ARBA" id="ARBA00007357"/>
    </source>
</evidence>
<proteinExistence type="inferred from homology"/>
<dbReference type="PROSITE" id="PS51885">
    <property type="entry name" value="NEPRILYSIN"/>
    <property type="match status" value="1"/>
</dbReference>
<dbReference type="Proteomes" id="UP000051324">
    <property type="component" value="Unassembled WGS sequence"/>
</dbReference>
<dbReference type="PRINTS" id="PR00786">
    <property type="entry name" value="NEPRILYSIN"/>
</dbReference>
<dbReference type="InterPro" id="IPR008753">
    <property type="entry name" value="Peptidase_M13_N"/>
</dbReference>
<keyword evidence="6" id="KW-0862">Zinc</keyword>
<comment type="similarity">
    <text evidence="2">Belongs to the peptidase M13 family.</text>
</comment>
<dbReference type="CDD" id="cd08662">
    <property type="entry name" value="M13"/>
    <property type="match status" value="1"/>
</dbReference>
<dbReference type="Pfam" id="PF05649">
    <property type="entry name" value="Peptidase_M13_N"/>
    <property type="match status" value="1"/>
</dbReference>
<dbReference type="GO" id="GO:0046872">
    <property type="term" value="F:metal ion binding"/>
    <property type="evidence" value="ECO:0007669"/>
    <property type="project" value="UniProtKB-KW"/>
</dbReference>
<dbReference type="eggNOG" id="COG3590">
    <property type="taxonomic scope" value="Bacteria"/>
</dbReference>
<dbReference type="GO" id="GO:0005886">
    <property type="term" value="C:plasma membrane"/>
    <property type="evidence" value="ECO:0007669"/>
    <property type="project" value="TreeGrafter"/>
</dbReference>
<dbReference type="EMBL" id="AZFT01000004">
    <property type="protein sequence ID" value="KRL87300.1"/>
    <property type="molecule type" value="Genomic_DNA"/>
</dbReference>
<evidence type="ECO:0000256" key="4">
    <source>
        <dbReference type="ARBA" id="ARBA00022723"/>
    </source>
</evidence>
<reference evidence="10 11" key="1">
    <citation type="journal article" date="2015" name="Genome Announc.">
        <title>Expanding the biotechnology potential of lactobacilli through comparative genomics of 213 strains and associated genera.</title>
        <authorList>
            <person name="Sun Z."/>
            <person name="Harris H.M."/>
            <person name="McCann A."/>
            <person name="Guo C."/>
            <person name="Argimon S."/>
            <person name="Zhang W."/>
            <person name="Yang X."/>
            <person name="Jeffery I.B."/>
            <person name="Cooney J.C."/>
            <person name="Kagawa T.F."/>
            <person name="Liu W."/>
            <person name="Song Y."/>
            <person name="Salvetti E."/>
            <person name="Wrobel A."/>
            <person name="Rasinkangas P."/>
            <person name="Parkhill J."/>
            <person name="Rea M.C."/>
            <person name="O'Sullivan O."/>
            <person name="Ritari J."/>
            <person name="Douillard F.P."/>
            <person name="Paul Ross R."/>
            <person name="Yang R."/>
            <person name="Briner A.E."/>
            <person name="Felis G.E."/>
            <person name="de Vos W.M."/>
            <person name="Barrangou R."/>
            <person name="Klaenhammer T.R."/>
            <person name="Caufield P.W."/>
            <person name="Cui Y."/>
            <person name="Zhang H."/>
            <person name="O'Toole P.W."/>
        </authorList>
    </citation>
    <scope>NUCLEOTIDE SEQUENCE [LARGE SCALE GENOMIC DNA]</scope>
    <source>
        <strain evidence="10 11">DSM 16634</strain>
    </source>
</reference>
<accession>A0A0R1U3U8</accession>
<dbReference type="PATRIC" id="fig|1423724.4.peg.1795"/>
<gene>
    <name evidence="10" type="ORF">FC32_GL001723</name>
</gene>
<keyword evidence="5" id="KW-0378">Hydrolase</keyword>
<dbReference type="InterPro" id="IPR024079">
    <property type="entry name" value="MetalloPept_cat_dom_sf"/>
</dbReference>
<keyword evidence="4" id="KW-0479">Metal-binding</keyword>
<evidence type="ECO:0000313" key="10">
    <source>
        <dbReference type="EMBL" id="KRL87300.1"/>
    </source>
</evidence>
<dbReference type="PANTHER" id="PTHR11733:SF167">
    <property type="entry name" value="FI17812P1-RELATED"/>
    <property type="match status" value="1"/>
</dbReference>
<dbReference type="STRING" id="1423724.FC32_GL001723"/>
<protein>
    <submittedName>
        <fullName evidence="10">Oligoendopeptidase O</fullName>
    </submittedName>
</protein>
<dbReference type="GO" id="GO:0016485">
    <property type="term" value="P:protein processing"/>
    <property type="evidence" value="ECO:0007669"/>
    <property type="project" value="TreeGrafter"/>
</dbReference>
<evidence type="ECO:0000256" key="5">
    <source>
        <dbReference type="ARBA" id="ARBA00022801"/>
    </source>
</evidence>
<evidence type="ECO:0000313" key="11">
    <source>
        <dbReference type="Proteomes" id="UP000051324"/>
    </source>
</evidence>
<dbReference type="AlphaFoldDB" id="A0A0R1U3U8"/>
<evidence type="ECO:0000259" key="8">
    <source>
        <dbReference type="Pfam" id="PF01431"/>
    </source>
</evidence>
<sequence length="638" mass="72399">MGKNTTVNEELLKDDLYQAVNGEWLKTAVIPADKATTGGFADLSDKIEETLMADFQAMLDLKVTPDTPEMAEFIKYYHLASDFTTRDQAGFEPAKKYLDQVLALKDLKQWQEKLPELFLAGYDSPVVLYVSPDMKDTKHYALHADVPSLFLPDKTYYTKDNEQAQALLQVLQQMLTELFKKAGYADDFSQKTIAQALAYDAKLAPFQKDSTERADYVKSYNKYSFSDFEKFSTHLDFSQIVTGLVGEVPEKVIVTEPKYFEALDQLVNPENFAELRSWLFVKTMLDLTGFLSDEIRVLGGTYSRALSGSKEAMKPQKAAYYLASNQYSQVVGLYYAHKYFGKKAKADVYQMVEKMIAVYKKRLQENTWLSENTRKKAIVKLDALGINVGYPDKLDPLYQKYKVDPKLNLVDNAVNFTKIAMKRHYERLHEEVDRTRWEMPAHMVNAYYHPSFNVIVFPAAILQAPFYSLTQSSSANYGGIGAVIAHEISHAFDNNGAQFDEHGNLFNWWTEDDLTHFQNLAQEMIAQFDGLETTAGPVNGKLVVSENIADAGGLSCALEAAKSEPDADLREFFINWARIWGLKSSPEREKLLLAIDVHAPHVLRANIQPRNLADFYTVFGVKPGDGMYLAPEKRIHIW</sequence>
<name>A0A0R1U3U8_9LACO</name>
<dbReference type="Gene3D" id="1.10.1380.10">
    <property type="entry name" value="Neutral endopeptidase , domain2"/>
    <property type="match status" value="1"/>
</dbReference>
<organism evidence="10 11">
    <name type="scientific">Ligilactobacillus apodemi DSM 16634 = JCM 16172</name>
    <dbReference type="NCBI Taxonomy" id="1423724"/>
    <lineage>
        <taxon>Bacteria</taxon>
        <taxon>Bacillati</taxon>
        <taxon>Bacillota</taxon>
        <taxon>Bacilli</taxon>
        <taxon>Lactobacillales</taxon>
        <taxon>Lactobacillaceae</taxon>
        <taxon>Ligilactobacillus</taxon>
    </lineage>
</organism>
<dbReference type="Gene3D" id="3.40.390.10">
    <property type="entry name" value="Collagenase (Catalytic Domain)"/>
    <property type="match status" value="1"/>
</dbReference>
<dbReference type="InterPro" id="IPR018497">
    <property type="entry name" value="Peptidase_M13_C"/>
</dbReference>
<feature type="domain" description="Peptidase M13 C-terminal" evidence="8">
    <location>
        <begin position="445"/>
        <end position="635"/>
    </location>
</feature>
<dbReference type="RefSeq" id="WP_056957198.1">
    <property type="nucleotide sequence ID" value="NZ_AZFT01000004.1"/>
</dbReference>
<feature type="domain" description="Peptidase M13 N-terminal" evidence="9">
    <location>
        <begin position="13"/>
        <end position="391"/>
    </location>
</feature>
<keyword evidence="11" id="KW-1185">Reference proteome</keyword>
<dbReference type="InterPro" id="IPR000718">
    <property type="entry name" value="Peptidase_M13"/>
</dbReference>
<keyword evidence="7" id="KW-0482">Metalloprotease</keyword>
<dbReference type="SUPFAM" id="SSF55486">
    <property type="entry name" value="Metalloproteases ('zincins'), catalytic domain"/>
    <property type="match status" value="1"/>
</dbReference>
<evidence type="ECO:0000256" key="3">
    <source>
        <dbReference type="ARBA" id="ARBA00022670"/>
    </source>
</evidence>
<keyword evidence="3" id="KW-0645">Protease</keyword>
<dbReference type="GO" id="GO:0004222">
    <property type="term" value="F:metalloendopeptidase activity"/>
    <property type="evidence" value="ECO:0007669"/>
    <property type="project" value="InterPro"/>
</dbReference>
<dbReference type="PANTHER" id="PTHR11733">
    <property type="entry name" value="ZINC METALLOPROTEASE FAMILY M13 NEPRILYSIN-RELATED"/>
    <property type="match status" value="1"/>
</dbReference>
<evidence type="ECO:0000256" key="6">
    <source>
        <dbReference type="ARBA" id="ARBA00022833"/>
    </source>
</evidence>